<protein>
    <submittedName>
        <fullName evidence="1">MDIS1-interacting receptor like kinase 2</fullName>
    </submittedName>
</protein>
<gene>
    <name evidence="1" type="ORF">LOK49_LG05G00939</name>
</gene>
<organism evidence="1 2">
    <name type="scientific">Camellia lanceoleosa</name>
    <dbReference type="NCBI Taxonomy" id="1840588"/>
    <lineage>
        <taxon>Eukaryota</taxon>
        <taxon>Viridiplantae</taxon>
        <taxon>Streptophyta</taxon>
        <taxon>Embryophyta</taxon>
        <taxon>Tracheophyta</taxon>
        <taxon>Spermatophyta</taxon>
        <taxon>Magnoliopsida</taxon>
        <taxon>eudicotyledons</taxon>
        <taxon>Gunneridae</taxon>
        <taxon>Pentapetalae</taxon>
        <taxon>asterids</taxon>
        <taxon>Ericales</taxon>
        <taxon>Theaceae</taxon>
        <taxon>Camellia</taxon>
    </lineage>
</organism>
<comment type="caution">
    <text evidence="1">The sequence shown here is derived from an EMBL/GenBank/DDBJ whole genome shotgun (WGS) entry which is preliminary data.</text>
</comment>
<reference evidence="1 2" key="1">
    <citation type="journal article" date="2022" name="Plant J.">
        <title>Chromosome-level genome of Camellia lanceoleosa provides a valuable resource for understanding genome evolution and self-incompatibility.</title>
        <authorList>
            <person name="Gong W."/>
            <person name="Xiao S."/>
            <person name="Wang L."/>
            <person name="Liao Z."/>
            <person name="Chang Y."/>
            <person name="Mo W."/>
            <person name="Hu G."/>
            <person name="Li W."/>
            <person name="Zhao G."/>
            <person name="Zhu H."/>
            <person name="Hu X."/>
            <person name="Ji K."/>
            <person name="Xiang X."/>
            <person name="Song Q."/>
            <person name="Yuan D."/>
            <person name="Jin S."/>
            <person name="Zhang L."/>
        </authorList>
    </citation>
    <scope>NUCLEOTIDE SEQUENCE [LARGE SCALE GENOMIC DNA]</scope>
    <source>
        <strain evidence="1">SQ_2022a</strain>
    </source>
</reference>
<name>A0ACC0HN21_9ERIC</name>
<keyword evidence="1" id="KW-0675">Receptor</keyword>
<sequence>MVVTEKCDAYSFGVLALETIMGKHPGELLSSLESSSAQNIMLIDVLDPRLPPPTNPIVVGNIVLVTRMAITCLRSEPRSRPTMLRVSQEFQSCRKTFVTPLCAISPLQARKCRNRFSSNK</sequence>
<dbReference type="Proteomes" id="UP001060215">
    <property type="component" value="Chromosome 4"/>
</dbReference>
<dbReference type="EMBL" id="CM045761">
    <property type="protein sequence ID" value="KAI8014083.1"/>
    <property type="molecule type" value="Genomic_DNA"/>
</dbReference>
<keyword evidence="1" id="KW-0418">Kinase</keyword>
<keyword evidence="1" id="KW-0808">Transferase</keyword>
<evidence type="ECO:0000313" key="1">
    <source>
        <dbReference type="EMBL" id="KAI8014083.1"/>
    </source>
</evidence>
<accession>A0ACC0HN21</accession>
<proteinExistence type="predicted"/>
<keyword evidence="2" id="KW-1185">Reference proteome</keyword>
<evidence type="ECO:0000313" key="2">
    <source>
        <dbReference type="Proteomes" id="UP001060215"/>
    </source>
</evidence>